<dbReference type="PANTHER" id="PTHR21654">
    <property type="entry name" value="FI21293P1"/>
    <property type="match status" value="1"/>
</dbReference>
<evidence type="ECO:0000313" key="9">
    <source>
        <dbReference type="Proteomes" id="UP000326396"/>
    </source>
</evidence>
<dbReference type="GO" id="GO:0005634">
    <property type="term" value="C:nucleus"/>
    <property type="evidence" value="ECO:0007669"/>
    <property type="project" value="UniProtKB-SubCell"/>
</dbReference>
<evidence type="ECO:0000256" key="2">
    <source>
        <dbReference type="ARBA" id="ARBA00023015"/>
    </source>
</evidence>
<protein>
    <recommendedName>
        <fullName evidence="7">Myb-like domain-containing protein</fullName>
    </recommendedName>
</protein>
<feature type="compositionally biased region" description="Acidic residues" evidence="6">
    <location>
        <begin position="550"/>
        <end position="571"/>
    </location>
</feature>
<reference evidence="8 9" key="1">
    <citation type="submission" date="2019-05" db="EMBL/GenBank/DDBJ databases">
        <title>Mikania micrantha, genome provides insights into the molecular mechanism of rapid growth.</title>
        <authorList>
            <person name="Liu B."/>
        </authorList>
    </citation>
    <scope>NUCLEOTIDE SEQUENCE [LARGE SCALE GENOMIC DNA]</scope>
    <source>
        <strain evidence="8">NLD-2019</strain>
        <tissue evidence="8">Leaf</tissue>
    </source>
</reference>
<evidence type="ECO:0000256" key="4">
    <source>
        <dbReference type="ARBA" id="ARBA00023163"/>
    </source>
</evidence>
<keyword evidence="2" id="KW-0805">Transcription regulation</keyword>
<comment type="caution">
    <text evidence="8">The sequence shown here is derived from an EMBL/GenBank/DDBJ whole genome shotgun (WGS) entry which is preliminary data.</text>
</comment>
<dbReference type="InterPro" id="IPR044822">
    <property type="entry name" value="Myb_DNA-bind_4"/>
</dbReference>
<dbReference type="Gene3D" id="1.10.10.60">
    <property type="entry name" value="Homeodomain-like"/>
    <property type="match status" value="2"/>
</dbReference>
<dbReference type="InterPro" id="IPR001005">
    <property type="entry name" value="SANT/Myb"/>
</dbReference>
<gene>
    <name evidence="8" type="ORF">E3N88_44192</name>
</gene>
<evidence type="ECO:0000256" key="6">
    <source>
        <dbReference type="SAM" id="MobiDB-lite"/>
    </source>
</evidence>
<dbReference type="PROSITE" id="PS50090">
    <property type="entry name" value="MYB_LIKE"/>
    <property type="match status" value="1"/>
</dbReference>
<organism evidence="8 9">
    <name type="scientific">Mikania micrantha</name>
    <name type="common">bitter vine</name>
    <dbReference type="NCBI Taxonomy" id="192012"/>
    <lineage>
        <taxon>Eukaryota</taxon>
        <taxon>Viridiplantae</taxon>
        <taxon>Streptophyta</taxon>
        <taxon>Embryophyta</taxon>
        <taxon>Tracheophyta</taxon>
        <taxon>Spermatophyta</taxon>
        <taxon>Magnoliopsida</taxon>
        <taxon>eudicotyledons</taxon>
        <taxon>Gunneridae</taxon>
        <taxon>Pentapetalae</taxon>
        <taxon>asterids</taxon>
        <taxon>campanulids</taxon>
        <taxon>Asterales</taxon>
        <taxon>Asteraceae</taxon>
        <taxon>Asteroideae</taxon>
        <taxon>Heliantheae alliance</taxon>
        <taxon>Eupatorieae</taxon>
        <taxon>Mikania</taxon>
    </lineage>
</organism>
<dbReference type="EMBL" id="SZYD01001642">
    <property type="protein sequence ID" value="KAD0481663.1"/>
    <property type="molecule type" value="Genomic_DNA"/>
</dbReference>
<proteinExistence type="predicted"/>
<evidence type="ECO:0000313" key="8">
    <source>
        <dbReference type="EMBL" id="KAD0481663.1"/>
    </source>
</evidence>
<dbReference type="Pfam" id="PF13837">
    <property type="entry name" value="Myb_DNA-bind_4"/>
    <property type="match status" value="2"/>
</dbReference>
<dbReference type="FunFam" id="1.10.10.60:FF:000092">
    <property type="entry name" value="Trihelix transcription factor GT-2"/>
    <property type="match status" value="1"/>
</dbReference>
<dbReference type="PANTHER" id="PTHR21654:SF78">
    <property type="entry name" value="SANT_MYB DOMAIN-CONTAINING PROTEIN-RELATED"/>
    <property type="match status" value="1"/>
</dbReference>
<dbReference type="CDD" id="cd12203">
    <property type="entry name" value="GT1"/>
    <property type="match status" value="1"/>
</dbReference>
<evidence type="ECO:0000256" key="5">
    <source>
        <dbReference type="ARBA" id="ARBA00023242"/>
    </source>
</evidence>
<evidence type="ECO:0000256" key="1">
    <source>
        <dbReference type="ARBA" id="ARBA00004123"/>
    </source>
</evidence>
<accession>A0A5N6LCS4</accession>
<dbReference type="GO" id="GO:0003677">
    <property type="term" value="F:DNA binding"/>
    <property type="evidence" value="ECO:0007669"/>
    <property type="project" value="UniProtKB-KW"/>
</dbReference>
<dbReference type="GO" id="GO:0006355">
    <property type="term" value="P:regulation of DNA-templated transcription"/>
    <property type="evidence" value="ECO:0007669"/>
    <property type="project" value="UniProtKB-ARBA"/>
</dbReference>
<feature type="region of interest" description="Disordered" evidence="6">
    <location>
        <begin position="540"/>
        <end position="580"/>
    </location>
</feature>
<evidence type="ECO:0000256" key="3">
    <source>
        <dbReference type="ARBA" id="ARBA00023125"/>
    </source>
</evidence>
<dbReference type="AlphaFoldDB" id="A0A5N6LCS4"/>
<dbReference type="SMART" id="SM00717">
    <property type="entry name" value="SANT"/>
    <property type="match status" value="1"/>
</dbReference>
<comment type="subcellular location">
    <subcellularLocation>
        <location evidence="1">Nucleus</location>
    </subcellularLocation>
</comment>
<dbReference type="Proteomes" id="UP000326396">
    <property type="component" value="Unassembled WGS sequence"/>
</dbReference>
<name>A0A5N6LCS4_9ASTR</name>
<feature type="region of interest" description="Disordered" evidence="6">
    <location>
        <begin position="1"/>
        <end position="59"/>
    </location>
</feature>
<keyword evidence="4" id="KW-0804">Transcription</keyword>
<keyword evidence="5" id="KW-0539">Nucleus</keyword>
<dbReference type="OrthoDB" id="691673at2759"/>
<keyword evidence="3" id="KW-0238">DNA-binding</keyword>
<sequence>MEGAPATNKNSGDDGLAARSHQPPAQPDVNGDGASIDGGFTEEFDRNSGVTGGRGKKHWRLSESGQKWMQLFVIQILRLHYGMRFQGNSNLNSDFAYFPARSVNRLKLSNLGFHRSAKKCREKFENVYKYHRRTKEGRTSKPDKIYRFSDELQALESNHRAALPSPPALAVKPPPVLVSNATIHVHPPYNRTGSDQNNVSPISVAAPAPVVNHKRSFPFLQSISGFSDSGSLSGNSEDEPPLKKKKWEGFFEGLVKELIEKQEELQMKFVEIVDRRERDRLAKEEAWRAQEILKLNQEYDRLVAERSIVAAKDAAIVVILQKLAGKSFDSVPVIDDEVREKPTAIQQQLSHKPSPLHDEVYPPVEQPLESKNLDGCVHEEESKLSPSPSRWPKAEINALITLRSKLDVKYQENVPKGPLWEEISVAMRNLGYNRNAKRCKEKWENINKYYKKIKERNKKRPEDSKTCPYFDQLDALYKEKSTPIVAEPEQQWPPAAVVVQKAPPPTLQWQNTNVVQTQNNISCLDFTVKLKQQQQPLSLSLDMEDHGSDDSDNFDNGEGDDDKEDEDEDGVCEIIGSKIS</sequence>
<keyword evidence="9" id="KW-1185">Reference proteome</keyword>
<evidence type="ECO:0000259" key="7">
    <source>
        <dbReference type="PROSITE" id="PS50090"/>
    </source>
</evidence>
<feature type="domain" description="Myb-like" evidence="7">
    <location>
        <begin position="389"/>
        <end position="447"/>
    </location>
</feature>